<keyword evidence="9" id="KW-0460">Magnesium</keyword>
<dbReference type="InterPro" id="IPR036389">
    <property type="entry name" value="RNase_III_sf"/>
</dbReference>
<dbReference type="FunFam" id="1.10.1520.10:FF:000004">
    <property type="entry name" value="Endoribonuclease dicer-like 1"/>
    <property type="match status" value="2"/>
</dbReference>
<dbReference type="FunFam" id="3.40.50.300:FF:000628">
    <property type="entry name" value="Endoribonuclease Dicer"/>
    <property type="match status" value="1"/>
</dbReference>
<keyword evidence="5" id="KW-0547">Nucleotide-binding</keyword>
<evidence type="ECO:0000259" key="13">
    <source>
        <dbReference type="PROSITE" id="PS50142"/>
    </source>
</evidence>
<dbReference type="InterPro" id="IPR027417">
    <property type="entry name" value="P-loop_NTPase"/>
</dbReference>
<feature type="domain" description="RNase III" evidence="13">
    <location>
        <begin position="1188"/>
        <end position="1341"/>
    </location>
</feature>
<dbReference type="PROSITE" id="PS00517">
    <property type="entry name" value="RNASE_3_1"/>
    <property type="match status" value="2"/>
</dbReference>
<sequence>MAATTTNMTTDDKLVELDPRSYQIEIMEQAKLKNLIVCLPTGSGKTYIAIMLIKELTSKEARRSVKEGGKRTIILVKTVELARQHCATIEKQLSSKVACYAGPSTHKVQDRTKWEDEFEENQILIFTAKKFVDILEHNIYSLSQVNLLIFDECHHANGDDDYANIMRQYASCSSCPRILGLTASISGQKIQPKDLKKAAAELERIYHAQIETGSDRDEIIRNSTSVKDEYCRCDNYRTKVVDKQANVKSLFKEIELLCDELNKYFHTRRNPTQSQKDSFKDANSSNSILFQCRTLEQLKSHLDNIRHIGYDLGLKGFFLAIQALANLLGSKFMCIPIIDEAGKVLYKKICEKLDTLIQTDIESFPNYNKVCYSEKVSKTYNYIKDNKDGQCIVFVERIYTAIFLSQVLKELYKDEPDKIQHLTGSQSSIDKEKSLTKHQCQVIKDFRKKAITVLVSTAVIEEGLDVPDCNLIIRFNKPPNFSSYLQSKGRARAQTGNALFIIMRDEADYDSFVKNKEEFENYKYMEKMLKQNFQSEPAVDQCSSDDQLPSYETDKVEIHAMRAVEIVYLYCATLASDSPLSPHFCCIATDNKKFRCTLSMPKSCSITEPVICEQKTKKVAKQECCLKMVKILHENGKLDDYCMPILRKRSAAVKLGVDGSSPPKPVIIDKQTSHLFHTYNGMSNTWYLYRIEISNSNTLGFVVPCKLKHLPPFVLYGRDGEYIVDIVDLKTVDIHQCRSHLEMFCQHIFGEVFDKMNLQSESVFKFDIESSTFKLLPCLLTESDDIDYDRMTSICQRKDKPVTNPSELNEQELYYISYISERQYFQCISDQSLLKQPTDQRKFKKSEEKEESYATYFEKKVFGLNVNRNFPLATMMDFRKPRINYLKKFDEKKIKESLNGPSYFAIEVLRYAPLNREDYDLIYKLPSVLVRLSQLQHIEQLRHLLTSSSSKIQTLKISYDALPVEFTDYLKKVFSPKRPTALPLTCLRYDSLLRENCAKQPPTELLFQAITRRSADEKMDMENLEILGDCFLKLAVSLSRFHRDPCGNAGDLTVKKDWLVSNQNLYELAMKKGLQYYLNADKPVYSGKQANWTPPGYKVNEGNAERYLQAKVKRKAVADMIEAMIGCYLVSTNYVTTMKFMQWLGLDVLPSSDSDQMNEVPSILLVDPADTICDIKEQIDRLFFEKELDEIEKEINYTFKNRAYLIAAFTHASYVHNRLTQCYDRLEYLGDAVLDFLVIRCVFVEHYAEVTPSRVTNLRQDLSNNGRLASIVHSHNLHKKISYLSSHLFNAINVFDNVVKENAQNQSTEEEDGNQWADSTAPKPLADVFEAMVGAIFLDCGYSLEIVWRVIEPLLRHFIDQSIEHTNLNPVREFFEKRGKRLREEHDDEGNFVFVGQIPDGTETNVLFANLRVSTAPWYLYRIYICSKTKDNSELGFIVPSKLMELPKFIDDQSIIKVIFQQEIRYSENRHLFEQFSRHIFENVFDFTMFEFNINTSTFKLLPCLLTGTNEVDFDRMSTICQRYKKSLKYPSDLCDTELYSVSCSPIKLHYMYKKDPCSKKRATDYRSGTETYADYYEKLLPNVRIQRNSLLCSMRVINKMKLSLNVRQYETLSSDQTIYHYPIEVLYYAPLNQQDFELILMLPSILNRIVQLYHIQRLRSMLAVNLSCYPLVMFEFSVFLVSFNHLDYEMTSLDDRCIHEQPSIELLFQATTRCSADHRINMECLETLGDCFLKLAVSMALYYQYPSANVGVLTKEKIQEITNENLYRLAVESRLKTYLYSDKIILDSNEFNWLPPGYIIKVKDQMKYTHQTVKRKAFADMIEALIGAFLISSNYITTIRFMQWLGLNVIPLDENSCIMSTPPIIAPVSMNEINRIFQEENFSEIENKLRYKFRNKTYLVSAFTHPSKSIQSNGISYERLEFLGDALLDFLVIRHIFLNYDQHITPGRLTDIRQDLSNNNRLGYLLVCYELHTKIRYRSSELSQQIQVYVNHFKRTSETPLAKVPKVFADVFEALIGAIFLDSNNSLETVWKVIEPFLGSLFDQSIIDPNISPIRSIVEKGGKIVKEFTDENGAICLVQMADGRMYEGRGQNKKLAKSDACRQALNEKN</sequence>
<keyword evidence="4" id="KW-0677">Repeat</keyword>
<protein>
    <submittedName>
        <fullName evidence="17">Uncharacterized protein</fullName>
    </submittedName>
</protein>
<comment type="cofactor">
    <cofactor evidence="1">
        <name>Mn(2+)</name>
        <dbReference type="ChEBI" id="CHEBI:29035"/>
    </cofactor>
</comment>
<evidence type="ECO:0000256" key="5">
    <source>
        <dbReference type="ARBA" id="ARBA00022741"/>
    </source>
</evidence>
<name>A0A813VA34_ADIRI</name>
<keyword evidence="6" id="KW-0378">Hydrolase</keyword>
<dbReference type="SMART" id="SM00535">
    <property type="entry name" value="RIBOc"/>
    <property type="match status" value="4"/>
</dbReference>
<keyword evidence="8" id="KW-0067">ATP-binding</keyword>
<proteinExistence type="inferred from homology"/>
<dbReference type="PROSITE" id="PS51327">
    <property type="entry name" value="DICER_DSRBF"/>
    <property type="match status" value="1"/>
</dbReference>
<dbReference type="SMART" id="SM00487">
    <property type="entry name" value="DEXDc"/>
    <property type="match status" value="1"/>
</dbReference>
<keyword evidence="7" id="KW-0347">Helicase</keyword>
<gene>
    <name evidence="17" type="ORF">XAT740_LOCUS4779</name>
</gene>
<dbReference type="InterPro" id="IPR001650">
    <property type="entry name" value="Helicase_C-like"/>
</dbReference>
<dbReference type="Gene3D" id="3.40.50.300">
    <property type="entry name" value="P-loop containing nucleotide triphosphate hydrolases"/>
    <property type="match status" value="2"/>
</dbReference>
<evidence type="ECO:0000256" key="8">
    <source>
        <dbReference type="ARBA" id="ARBA00022840"/>
    </source>
</evidence>
<dbReference type="GO" id="GO:0003723">
    <property type="term" value="F:RNA binding"/>
    <property type="evidence" value="ECO:0007669"/>
    <property type="project" value="UniProtKB-UniRule"/>
</dbReference>
<evidence type="ECO:0000256" key="7">
    <source>
        <dbReference type="ARBA" id="ARBA00022806"/>
    </source>
</evidence>
<feature type="domain" description="Helicase C-terminal" evidence="15">
    <location>
        <begin position="375"/>
        <end position="544"/>
    </location>
</feature>
<dbReference type="GO" id="GO:0004386">
    <property type="term" value="F:helicase activity"/>
    <property type="evidence" value="ECO:0007669"/>
    <property type="project" value="UniProtKB-KW"/>
</dbReference>
<dbReference type="GO" id="GO:0006396">
    <property type="term" value="P:RNA processing"/>
    <property type="evidence" value="ECO:0007669"/>
    <property type="project" value="InterPro"/>
</dbReference>
<dbReference type="Gene3D" id="3.30.160.380">
    <property type="entry name" value="Dicer dimerisation domain"/>
    <property type="match status" value="1"/>
</dbReference>
<dbReference type="InterPro" id="IPR014001">
    <property type="entry name" value="Helicase_ATP-bd"/>
</dbReference>
<dbReference type="GO" id="GO:0005524">
    <property type="term" value="F:ATP binding"/>
    <property type="evidence" value="ECO:0007669"/>
    <property type="project" value="UniProtKB-KW"/>
</dbReference>
<organism evidence="17 18">
    <name type="scientific">Adineta ricciae</name>
    <name type="common">Rotifer</name>
    <dbReference type="NCBI Taxonomy" id="249248"/>
    <lineage>
        <taxon>Eukaryota</taxon>
        <taxon>Metazoa</taxon>
        <taxon>Spiralia</taxon>
        <taxon>Gnathifera</taxon>
        <taxon>Rotifera</taxon>
        <taxon>Eurotatoria</taxon>
        <taxon>Bdelloidea</taxon>
        <taxon>Adinetida</taxon>
        <taxon>Adinetidae</taxon>
        <taxon>Adineta</taxon>
    </lineage>
</organism>
<dbReference type="InterPro" id="IPR038248">
    <property type="entry name" value="Dicer_dimer_sf"/>
</dbReference>
<comment type="cofactor">
    <cofactor evidence="2">
        <name>Mg(2+)</name>
        <dbReference type="ChEBI" id="CHEBI:18420"/>
    </cofactor>
</comment>
<feature type="domain" description="RNase III" evidence="13">
    <location>
        <begin position="1883"/>
        <end position="2025"/>
    </location>
</feature>
<evidence type="ECO:0000259" key="16">
    <source>
        <dbReference type="PROSITE" id="PS51327"/>
    </source>
</evidence>
<keyword evidence="3" id="KW-0479">Metal-binding</keyword>
<keyword evidence="10 12" id="KW-0694">RNA-binding</keyword>
<keyword evidence="18" id="KW-1185">Reference proteome</keyword>
<comment type="caution">
    <text evidence="17">The sequence shown here is derived from an EMBL/GenBank/DDBJ whole genome shotgun (WGS) entry which is preliminary data.</text>
</comment>
<evidence type="ECO:0000256" key="6">
    <source>
        <dbReference type="ARBA" id="ARBA00022801"/>
    </source>
</evidence>
<dbReference type="PROSITE" id="PS51194">
    <property type="entry name" value="HELICASE_CTER"/>
    <property type="match status" value="1"/>
</dbReference>
<dbReference type="Pfam" id="PF03368">
    <property type="entry name" value="Dicer_dimer"/>
    <property type="match status" value="1"/>
</dbReference>
<evidence type="ECO:0000259" key="15">
    <source>
        <dbReference type="PROSITE" id="PS51194"/>
    </source>
</evidence>
<accession>A0A813VA34</accession>
<evidence type="ECO:0000256" key="9">
    <source>
        <dbReference type="ARBA" id="ARBA00022842"/>
    </source>
</evidence>
<dbReference type="InterPro" id="IPR005034">
    <property type="entry name" value="Dicer_dimerisation"/>
</dbReference>
<feature type="domain" description="Dicer dsRNA-binding fold" evidence="16">
    <location>
        <begin position="563"/>
        <end position="652"/>
    </location>
</feature>
<dbReference type="SMART" id="SM00490">
    <property type="entry name" value="HELICc"/>
    <property type="match status" value="1"/>
</dbReference>
<comment type="similarity">
    <text evidence="11 12">Belongs to the helicase family. Dicer subfamily.</text>
</comment>
<reference evidence="17" key="1">
    <citation type="submission" date="2021-02" db="EMBL/GenBank/DDBJ databases">
        <authorList>
            <person name="Nowell W R."/>
        </authorList>
    </citation>
    <scope>NUCLEOTIDE SEQUENCE</scope>
</reference>
<dbReference type="PANTHER" id="PTHR14950">
    <property type="entry name" value="DICER-RELATED"/>
    <property type="match status" value="1"/>
</dbReference>
<dbReference type="Gene3D" id="1.10.1520.10">
    <property type="entry name" value="Ribonuclease III domain"/>
    <property type="match status" value="4"/>
</dbReference>
<feature type="domain" description="RNase III" evidence="13">
    <location>
        <begin position="984"/>
        <end position="1133"/>
    </location>
</feature>
<evidence type="ECO:0000256" key="1">
    <source>
        <dbReference type="ARBA" id="ARBA00001936"/>
    </source>
</evidence>
<dbReference type="PROSITE" id="PS50142">
    <property type="entry name" value="RNASE_3_2"/>
    <property type="match status" value="4"/>
</dbReference>
<evidence type="ECO:0000256" key="12">
    <source>
        <dbReference type="PROSITE-ProRule" id="PRU00657"/>
    </source>
</evidence>
<dbReference type="Pfam" id="PF00271">
    <property type="entry name" value="Helicase_C"/>
    <property type="match status" value="1"/>
</dbReference>
<evidence type="ECO:0000256" key="4">
    <source>
        <dbReference type="ARBA" id="ARBA00022737"/>
    </source>
</evidence>
<evidence type="ECO:0000256" key="2">
    <source>
        <dbReference type="ARBA" id="ARBA00001946"/>
    </source>
</evidence>
<dbReference type="EMBL" id="CAJNOR010000200">
    <property type="protein sequence ID" value="CAF0837302.1"/>
    <property type="molecule type" value="Genomic_DNA"/>
</dbReference>
<dbReference type="InterPro" id="IPR011545">
    <property type="entry name" value="DEAD/DEAH_box_helicase_dom"/>
</dbReference>
<dbReference type="GO" id="GO:0046872">
    <property type="term" value="F:metal ion binding"/>
    <property type="evidence" value="ECO:0007669"/>
    <property type="project" value="UniProtKB-KW"/>
</dbReference>
<feature type="domain" description="Helicase ATP-binding" evidence="14">
    <location>
        <begin position="26"/>
        <end position="203"/>
    </location>
</feature>
<evidence type="ECO:0000256" key="10">
    <source>
        <dbReference type="ARBA" id="ARBA00022884"/>
    </source>
</evidence>
<dbReference type="Proteomes" id="UP000663828">
    <property type="component" value="Unassembled WGS sequence"/>
</dbReference>
<feature type="domain" description="RNase III" evidence="13">
    <location>
        <begin position="1691"/>
        <end position="1835"/>
    </location>
</feature>
<evidence type="ECO:0000313" key="17">
    <source>
        <dbReference type="EMBL" id="CAF0837302.1"/>
    </source>
</evidence>
<dbReference type="GO" id="GO:0004525">
    <property type="term" value="F:ribonuclease III activity"/>
    <property type="evidence" value="ECO:0007669"/>
    <property type="project" value="InterPro"/>
</dbReference>
<dbReference type="PANTHER" id="PTHR14950:SF37">
    <property type="entry name" value="ENDORIBONUCLEASE DICER"/>
    <property type="match status" value="1"/>
</dbReference>
<dbReference type="SUPFAM" id="SSF54768">
    <property type="entry name" value="dsRNA-binding domain-like"/>
    <property type="match status" value="1"/>
</dbReference>
<dbReference type="CDD" id="cd00593">
    <property type="entry name" value="RIBOc"/>
    <property type="match status" value="4"/>
</dbReference>
<evidence type="ECO:0000256" key="11">
    <source>
        <dbReference type="ARBA" id="ARBA00035116"/>
    </source>
</evidence>
<dbReference type="CDD" id="cd18034">
    <property type="entry name" value="DEXHc_dicer"/>
    <property type="match status" value="1"/>
</dbReference>
<dbReference type="Pfam" id="PF00270">
    <property type="entry name" value="DEAD"/>
    <property type="match status" value="1"/>
</dbReference>
<dbReference type="PROSITE" id="PS51192">
    <property type="entry name" value="HELICASE_ATP_BIND_1"/>
    <property type="match status" value="1"/>
</dbReference>
<dbReference type="SUPFAM" id="SSF52540">
    <property type="entry name" value="P-loop containing nucleoside triphosphate hydrolases"/>
    <property type="match status" value="1"/>
</dbReference>
<dbReference type="InterPro" id="IPR000999">
    <property type="entry name" value="RNase_III_dom"/>
</dbReference>
<dbReference type="Pfam" id="PF00636">
    <property type="entry name" value="Ribonuclease_3"/>
    <property type="match status" value="4"/>
</dbReference>
<evidence type="ECO:0000256" key="3">
    <source>
        <dbReference type="ARBA" id="ARBA00022723"/>
    </source>
</evidence>
<evidence type="ECO:0000313" key="18">
    <source>
        <dbReference type="Proteomes" id="UP000663828"/>
    </source>
</evidence>
<dbReference type="SUPFAM" id="SSF69065">
    <property type="entry name" value="RNase III domain-like"/>
    <property type="match status" value="4"/>
</dbReference>
<evidence type="ECO:0000259" key="14">
    <source>
        <dbReference type="PROSITE" id="PS51192"/>
    </source>
</evidence>